<name>A0ABV8MRX2_9NEIS</name>
<dbReference type="InterPro" id="IPR002645">
    <property type="entry name" value="STAS_dom"/>
</dbReference>
<proteinExistence type="inferred from homology"/>
<dbReference type="CDD" id="cd07043">
    <property type="entry name" value="STAS_anti-anti-sigma_factors"/>
    <property type="match status" value="1"/>
</dbReference>
<evidence type="ECO:0000313" key="5">
    <source>
        <dbReference type="Proteomes" id="UP001595791"/>
    </source>
</evidence>
<sequence length="111" mass="11952">MSIHFENRDQVAVFRPTGRLDSASSPELESLVNTQLEAGARNVVFDLADLDYISSAGLRVVLLAGKKLRASQGRLLLAGLRDNVRDVFAMSGFLSLFNVVASVDEAVTALS</sequence>
<feature type="domain" description="STAS" evidence="3">
    <location>
        <begin position="1"/>
        <end position="110"/>
    </location>
</feature>
<dbReference type="PROSITE" id="PS50801">
    <property type="entry name" value="STAS"/>
    <property type="match status" value="1"/>
</dbReference>
<dbReference type="Proteomes" id="UP001595791">
    <property type="component" value="Unassembled WGS sequence"/>
</dbReference>
<evidence type="ECO:0000259" key="3">
    <source>
        <dbReference type="PROSITE" id="PS50801"/>
    </source>
</evidence>
<dbReference type="Gene3D" id="3.30.750.24">
    <property type="entry name" value="STAS domain"/>
    <property type="match status" value="1"/>
</dbReference>
<dbReference type="NCBIfam" id="TIGR00377">
    <property type="entry name" value="ant_ant_sig"/>
    <property type="match status" value="1"/>
</dbReference>
<evidence type="ECO:0000313" key="4">
    <source>
        <dbReference type="EMBL" id="MFC4160065.1"/>
    </source>
</evidence>
<gene>
    <name evidence="4" type="ORF">ACFOW7_11970</name>
</gene>
<dbReference type="Pfam" id="PF01740">
    <property type="entry name" value="STAS"/>
    <property type="match status" value="1"/>
</dbReference>
<dbReference type="PANTHER" id="PTHR33495">
    <property type="entry name" value="ANTI-SIGMA FACTOR ANTAGONIST TM_1081-RELATED-RELATED"/>
    <property type="match status" value="1"/>
</dbReference>
<accession>A0ABV8MRX2</accession>
<dbReference type="RefSeq" id="WP_378164492.1">
    <property type="nucleotide sequence ID" value="NZ_JBHSBU010000001.1"/>
</dbReference>
<dbReference type="SUPFAM" id="SSF52091">
    <property type="entry name" value="SpoIIaa-like"/>
    <property type="match status" value="1"/>
</dbReference>
<evidence type="ECO:0000256" key="1">
    <source>
        <dbReference type="ARBA" id="ARBA00009013"/>
    </source>
</evidence>
<dbReference type="InterPro" id="IPR036513">
    <property type="entry name" value="STAS_dom_sf"/>
</dbReference>
<dbReference type="EMBL" id="JBHSBU010000001">
    <property type="protein sequence ID" value="MFC4160065.1"/>
    <property type="molecule type" value="Genomic_DNA"/>
</dbReference>
<keyword evidence="5" id="KW-1185">Reference proteome</keyword>
<protein>
    <recommendedName>
        <fullName evidence="2">Anti-sigma factor antagonist</fullName>
    </recommendedName>
</protein>
<comment type="caution">
    <text evidence="4">The sequence shown here is derived from an EMBL/GenBank/DDBJ whole genome shotgun (WGS) entry which is preliminary data.</text>
</comment>
<organism evidence="4 5">
    <name type="scientific">Chitinimonas lacunae</name>
    <dbReference type="NCBI Taxonomy" id="1963018"/>
    <lineage>
        <taxon>Bacteria</taxon>
        <taxon>Pseudomonadati</taxon>
        <taxon>Pseudomonadota</taxon>
        <taxon>Betaproteobacteria</taxon>
        <taxon>Neisseriales</taxon>
        <taxon>Chitinibacteraceae</taxon>
        <taxon>Chitinimonas</taxon>
    </lineage>
</organism>
<comment type="similarity">
    <text evidence="1 2">Belongs to the anti-sigma-factor antagonist family.</text>
</comment>
<reference evidence="5" key="1">
    <citation type="journal article" date="2019" name="Int. J. Syst. Evol. Microbiol.">
        <title>The Global Catalogue of Microorganisms (GCM) 10K type strain sequencing project: providing services to taxonomists for standard genome sequencing and annotation.</title>
        <authorList>
            <consortium name="The Broad Institute Genomics Platform"/>
            <consortium name="The Broad Institute Genome Sequencing Center for Infectious Disease"/>
            <person name="Wu L."/>
            <person name="Ma J."/>
        </authorList>
    </citation>
    <scope>NUCLEOTIDE SEQUENCE [LARGE SCALE GENOMIC DNA]</scope>
    <source>
        <strain evidence="5">LMG 29894</strain>
    </source>
</reference>
<dbReference type="InterPro" id="IPR003658">
    <property type="entry name" value="Anti-sigma_ant"/>
</dbReference>
<evidence type="ECO:0000256" key="2">
    <source>
        <dbReference type="RuleBase" id="RU003749"/>
    </source>
</evidence>